<protein>
    <submittedName>
        <fullName evidence="1">CHY and RING-type zinc-finger domain-containing protein</fullName>
    </submittedName>
    <submittedName>
        <fullName evidence="2">CHY_and RING-type zinc-finger domain-containing protein</fullName>
    </submittedName>
</protein>
<keyword evidence="1" id="KW-0863">Zinc-finger</keyword>
<evidence type="ECO:0000313" key="1">
    <source>
        <dbReference type="EMBL" id="CAI9922798.1"/>
    </source>
</evidence>
<reference evidence="2 3" key="2">
    <citation type="submission" date="2024-07" db="EMBL/GenBank/DDBJ databases">
        <authorList>
            <person name="Akdeniz Z."/>
        </authorList>
    </citation>
    <scope>NUCLEOTIDE SEQUENCE [LARGE SCALE GENOMIC DNA]</scope>
</reference>
<dbReference type="Proteomes" id="UP001642409">
    <property type="component" value="Unassembled WGS sequence"/>
</dbReference>
<dbReference type="EMBL" id="CATOUU010000263">
    <property type="protein sequence ID" value="CAI9922798.1"/>
    <property type="molecule type" value="Genomic_DNA"/>
</dbReference>
<organism evidence="1">
    <name type="scientific">Hexamita inflata</name>
    <dbReference type="NCBI Taxonomy" id="28002"/>
    <lineage>
        <taxon>Eukaryota</taxon>
        <taxon>Metamonada</taxon>
        <taxon>Diplomonadida</taxon>
        <taxon>Hexamitidae</taxon>
        <taxon>Hexamitinae</taxon>
        <taxon>Hexamita</taxon>
    </lineage>
</organism>
<name>A0AA86TV65_9EUKA</name>
<dbReference type="AlphaFoldDB" id="A0AA86TV65"/>
<dbReference type="EMBL" id="CAXDID020000330">
    <property type="protein sequence ID" value="CAL6077753.1"/>
    <property type="molecule type" value="Genomic_DNA"/>
</dbReference>
<comment type="caution">
    <text evidence="1">The sequence shown here is derived from an EMBL/GenBank/DDBJ whole genome shotgun (WGS) entry which is preliminary data.</text>
</comment>
<keyword evidence="1" id="KW-0862">Zinc</keyword>
<dbReference type="GO" id="GO:0008270">
    <property type="term" value="F:zinc ion binding"/>
    <property type="evidence" value="ECO:0007669"/>
    <property type="project" value="UniProtKB-KW"/>
</dbReference>
<reference evidence="1" key="1">
    <citation type="submission" date="2023-06" db="EMBL/GenBank/DDBJ databases">
        <authorList>
            <person name="Kurt Z."/>
        </authorList>
    </citation>
    <scope>NUCLEOTIDE SEQUENCE</scope>
</reference>
<evidence type="ECO:0000313" key="3">
    <source>
        <dbReference type="Proteomes" id="UP001642409"/>
    </source>
</evidence>
<proteinExistence type="predicted"/>
<sequence length="92" mass="10594">MNTYYSQFGLIINLATGKQLAKGRMKVEDQETTELRELVEAYFLIKEVDESIGFTALNLVHTRQFKGELREILTEVAKTCAEVREVRRLGIE</sequence>
<gene>
    <name evidence="1" type="ORF">HINF_LOCUS10443</name>
    <name evidence="2" type="ORF">HINF_LOCUS58574</name>
</gene>
<keyword evidence="3" id="KW-1185">Reference proteome</keyword>
<accession>A0AA86TV65</accession>
<keyword evidence="1" id="KW-0479">Metal-binding</keyword>
<evidence type="ECO:0000313" key="2">
    <source>
        <dbReference type="EMBL" id="CAL6077753.1"/>
    </source>
</evidence>